<gene>
    <name evidence="3" type="ORF">ACFQ08_42710</name>
</gene>
<dbReference type="SUPFAM" id="SSF56801">
    <property type="entry name" value="Acetyl-CoA synthetase-like"/>
    <property type="match status" value="1"/>
</dbReference>
<evidence type="ECO:0000256" key="1">
    <source>
        <dbReference type="SAM" id="MobiDB-lite"/>
    </source>
</evidence>
<dbReference type="PROSITE" id="PS00455">
    <property type="entry name" value="AMP_BINDING"/>
    <property type="match status" value="1"/>
</dbReference>
<name>A0ABW3E740_9ACTN</name>
<dbReference type="InterPro" id="IPR020845">
    <property type="entry name" value="AMP-binding_CS"/>
</dbReference>
<accession>A0ABW3E740</accession>
<feature type="compositionally biased region" description="Pro residues" evidence="1">
    <location>
        <begin position="11"/>
        <end position="20"/>
    </location>
</feature>
<dbReference type="InterPro" id="IPR020459">
    <property type="entry name" value="AMP-binding"/>
</dbReference>
<evidence type="ECO:0000259" key="2">
    <source>
        <dbReference type="Pfam" id="PF00501"/>
    </source>
</evidence>
<comment type="caution">
    <text evidence="3">The sequence shown here is derived from an EMBL/GenBank/DDBJ whole genome shotgun (WGS) entry which is preliminary data.</text>
</comment>
<evidence type="ECO:0000313" key="3">
    <source>
        <dbReference type="EMBL" id="MFD0891302.1"/>
    </source>
</evidence>
<proteinExistence type="predicted"/>
<feature type="compositionally biased region" description="Gly residues" evidence="1">
    <location>
        <begin position="1"/>
        <end position="10"/>
    </location>
</feature>
<feature type="region of interest" description="Disordered" evidence="1">
    <location>
        <begin position="1"/>
        <end position="21"/>
    </location>
</feature>
<dbReference type="InterPro" id="IPR042099">
    <property type="entry name" value="ANL_N_sf"/>
</dbReference>
<feature type="non-terminal residue" evidence="3">
    <location>
        <position position="1"/>
    </location>
</feature>
<reference evidence="4" key="1">
    <citation type="journal article" date="2019" name="Int. J. Syst. Evol. Microbiol.">
        <title>The Global Catalogue of Microorganisms (GCM) 10K type strain sequencing project: providing services to taxonomists for standard genome sequencing and annotation.</title>
        <authorList>
            <consortium name="The Broad Institute Genomics Platform"/>
            <consortium name="The Broad Institute Genome Sequencing Center for Infectious Disease"/>
            <person name="Wu L."/>
            <person name="Ma J."/>
        </authorList>
    </citation>
    <scope>NUCLEOTIDE SEQUENCE [LARGE SCALE GENOMIC DNA]</scope>
    <source>
        <strain evidence="4">CCUG 62974</strain>
    </source>
</reference>
<organism evidence="3 4">
    <name type="scientific">Streptosporangium algeriense</name>
    <dbReference type="NCBI Taxonomy" id="1682748"/>
    <lineage>
        <taxon>Bacteria</taxon>
        <taxon>Bacillati</taxon>
        <taxon>Actinomycetota</taxon>
        <taxon>Actinomycetes</taxon>
        <taxon>Streptosporangiales</taxon>
        <taxon>Streptosporangiaceae</taxon>
        <taxon>Streptosporangium</taxon>
    </lineage>
</organism>
<evidence type="ECO:0000313" key="4">
    <source>
        <dbReference type="Proteomes" id="UP001597024"/>
    </source>
</evidence>
<dbReference type="PANTHER" id="PTHR45527:SF1">
    <property type="entry name" value="FATTY ACID SYNTHASE"/>
    <property type="match status" value="1"/>
</dbReference>
<sequence>LTIALRGGGPPREPLPPPSAVSPRSLAYVVYTSGSTGRPKGVMYEHRNLANLITWQIADSRCGPGARTAQFSPASFDIVFQEVFSALGAGGVVVCLTEDERLDPELLLDAVARERINRLFMPFVAIQAMARHAEGVTPRRHPLLEIITAGEQVQCGRHIRSLFERLGDCRLVNQWGTTETHVATSHTLPARVADWPLLPSIGTAIANSSVTVRDAEGRVLPDGRAGE</sequence>
<protein>
    <submittedName>
        <fullName evidence="3">AMP-binding protein</fullName>
    </submittedName>
</protein>
<feature type="domain" description="AMP-dependent synthetase/ligase" evidence="2">
    <location>
        <begin position="16"/>
        <end position="227"/>
    </location>
</feature>
<keyword evidence="4" id="KW-1185">Reference proteome</keyword>
<dbReference type="PANTHER" id="PTHR45527">
    <property type="entry name" value="NONRIBOSOMAL PEPTIDE SYNTHETASE"/>
    <property type="match status" value="1"/>
</dbReference>
<feature type="non-terminal residue" evidence="3">
    <location>
        <position position="227"/>
    </location>
</feature>
<dbReference type="Pfam" id="PF00501">
    <property type="entry name" value="AMP-binding"/>
    <property type="match status" value="1"/>
</dbReference>
<dbReference type="InterPro" id="IPR000873">
    <property type="entry name" value="AMP-dep_synth/lig_dom"/>
</dbReference>
<dbReference type="PRINTS" id="PR00154">
    <property type="entry name" value="AMPBINDING"/>
</dbReference>
<dbReference type="EMBL" id="JBHTHX010003061">
    <property type="protein sequence ID" value="MFD0891302.1"/>
    <property type="molecule type" value="Genomic_DNA"/>
</dbReference>
<dbReference type="Proteomes" id="UP001597024">
    <property type="component" value="Unassembled WGS sequence"/>
</dbReference>
<dbReference type="Gene3D" id="3.40.50.12780">
    <property type="entry name" value="N-terminal domain of ligase-like"/>
    <property type="match status" value="1"/>
</dbReference>